<dbReference type="InterPro" id="IPR000445">
    <property type="entry name" value="HhH_motif"/>
</dbReference>
<reference evidence="12 13" key="1">
    <citation type="journal article" date="2013" name="J. Mol. Microbiol. Biotechnol.">
        <title>Analysis of the Complete Genomes of Acholeplasma brassicae , A. palmae and A. laidlawii and Their Comparison to the Obligate Parasites from ' Candidatus Phytoplasma'.</title>
        <authorList>
            <person name="Kube M."/>
            <person name="Siewert C."/>
            <person name="Migdoll A.M."/>
            <person name="Duduk B."/>
            <person name="Holz S."/>
            <person name="Rabus R."/>
            <person name="Seemuller E."/>
            <person name="Mitrovic J."/>
            <person name="Muller I."/>
            <person name="Buttner C."/>
            <person name="Reinhardt R."/>
        </authorList>
    </citation>
    <scope>NUCLEOTIDE SEQUENCE [LARGE SCALE GENOMIC DNA]</scope>
    <source>
        <strain evidence="12 13">J233</strain>
    </source>
</reference>
<dbReference type="CDD" id="cd00056">
    <property type="entry name" value="ENDO3c"/>
    <property type="match status" value="1"/>
</dbReference>
<protein>
    <recommendedName>
        <fullName evidence="10">Endonuclease III</fullName>
        <ecNumber evidence="10">4.2.99.18</ecNumber>
    </recommendedName>
    <alternativeName>
        <fullName evidence="10">DNA-(apurinic or apyrimidinic site) lyase</fullName>
    </alternativeName>
</protein>
<dbReference type="Gene3D" id="1.10.340.30">
    <property type="entry name" value="Hypothetical protein, domain 2"/>
    <property type="match status" value="1"/>
</dbReference>
<feature type="domain" description="HhH-GPD" evidence="11">
    <location>
        <begin position="36"/>
        <end position="184"/>
    </location>
</feature>
<evidence type="ECO:0000313" key="12">
    <source>
        <dbReference type="EMBL" id="CCV64772.1"/>
    </source>
</evidence>
<evidence type="ECO:0000256" key="2">
    <source>
        <dbReference type="ARBA" id="ARBA00022485"/>
    </source>
</evidence>
<comment type="function">
    <text evidence="10">DNA repair enzyme that has both DNA N-glycosylase activity and AP-lyase activity. The DNA N-glycosylase activity releases various damaged pyrimidines from DNA by cleaving the N-glycosidic bond, leaving an AP (apurinic/apyrimidinic) site. The AP-lyase activity cleaves the phosphodiester bond 3' to the AP site by a beta-elimination, leaving a 3'-terminal unsaturated sugar and a product with a terminal 5'-phosphate.</text>
</comment>
<dbReference type="PIRSF" id="PIRSF001435">
    <property type="entry name" value="Nth"/>
    <property type="match status" value="1"/>
</dbReference>
<evidence type="ECO:0000259" key="11">
    <source>
        <dbReference type="SMART" id="SM00478"/>
    </source>
</evidence>
<accession>U4KLM0</accession>
<dbReference type="RefSeq" id="WP_030003656.1">
    <property type="nucleotide sequence ID" value="NC_022538.1"/>
</dbReference>
<dbReference type="HAMAP" id="MF_00942">
    <property type="entry name" value="Nth"/>
    <property type="match status" value="1"/>
</dbReference>
<dbReference type="EC" id="4.2.99.18" evidence="10"/>
<comment type="caution">
    <text evidence="10">Lacks conserved residue(s) required for the propagation of feature annotation.</text>
</comment>
<organism evidence="12 13">
    <name type="scientific">Alteracholeplasma palmae (strain ATCC 49389 / J233)</name>
    <name type="common">Acholeplasma palmae</name>
    <dbReference type="NCBI Taxonomy" id="1318466"/>
    <lineage>
        <taxon>Bacteria</taxon>
        <taxon>Bacillati</taxon>
        <taxon>Mycoplasmatota</taxon>
        <taxon>Mollicutes</taxon>
        <taxon>Acholeplasmatales</taxon>
        <taxon>Acholeplasmataceae</taxon>
        <taxon>Acholeplasma</taxon>
    </lineage>
</organism>
<evidence type="ECO:0000313" key="13">
    <source>
        <dbReference type="Proteomes" id="UP000032740"/>
    </source>
</evidence>
<evidence type="ECO:0000256" key="4">
    <source>
        <dbReference type="ARBA" id="ARBA00022763"/>
    </source>
</evidence>
<keyword evidence="10" id="KW-0238">DNA-binding</keyword>
<keyword evidence="13" id="KW-1185">Reference proteome</keyword>
<dbReference type="NCBIfam" id="TIGR01083">
    <property type="entry name" value="nth"/>
    <property type="match status" value="1"/>
</dbReference>
<keyword evidence="6" id="KW-0408">Iron</keyword>
<dbReference type="GO" id="GO:0019104">
    <property type="term" value="F:DNA N-glycosylase activity"/>
    <property type="evidence" value="ECO:0007669"/>
    <property type="project" value="UniProtKB-UniRule"/>
</dbReference>
<keyword evidence="2" id="KW-0004">4Fe-4S</keyword>
<evidence type="ECO:0000256" key="8">
    <source>
        <dbReference type="ARBA" id="ARBA00023204"/>
    </source>
</evidence>
<dbReference type="FunFam" id="1.10.340.30:FF:000001">
    <property type="entry name" value="Endonuclease III"/>
    <property type="match status" value="1"/>
</dbReference>
<keyword evidence="4 10" id="KW-0227">DNA damage</keyword>
<dbReference type="STRING" id="1318466.BN85411950"/>
<comment type="similarity">
    <text evidence="1 10">Belongs to the Nth/MutY family.</text>
</comment>
<dbReference type="EMBL" id="FO681347">
    <property type="protein sequence ID" value="CCV64772.1"/>
    <property type="molecule type" value="Genomic_DNA"/>
</dbReference>
<dbReference type="GO" id="GO:0051539">
    <property type="term" value="F:4 iron, 4 sulfur cluster binding"/>
    <property type="evidence" value="ECO:0007669"/>
    <property type="project" value="UniProtKB-KW"/>
</dbReference>
<dbReference type="PANTHER" id="PTHR10359">
    <property type="entry name" value="A/G-SPECIFIC ADENINE GLYCOSYLASE/ENDONUCLEASE III"/>
    <property type="match status" value="1"/>
</dbReference>
<keyword evidence="7" id="KW-0411">Iron-sulfur</keyword>
<dbReference type="OrthoDB" id="9800977at2"/>
<dbReference type="Pfam" id="PF00730">
    <property type="entry name" value="HhH-GPD"/>
    <property type="match status" value="1"/>
</dbReference>
<proteinExistence type="inferred from homology"/>
<keyword evidence="3" id="KW-0479">Metal-binding</keyword>
<evidence type="ECO:0000256" key="3">
    <source>
        <dbReference type="ARBA" id="ARBA00022723"/>
    </source>
</evidence>
<keyword evidence="9 10" id="KW-0326">Glycosidase</keyword>
<dbReference type="GO" id="GO:0046872">
    <property type="term" value="F:metal ion binding"/>
    <property type="evidence" value="ECO:0007669"/>
    <property type="project" value="UniProtKB-KW"/>
</dbReference>
<dbReference type="SUPFAM" id="SSF48150">
    <property type="entry name" value="DNA-glycosylase"/>
    <property type="match status" value="1"/>
</dbReference>
<dbReference type="InterPro" id="IPR011257">
    <property type="entry name" value="DNA_glycosylase"/>
</dbReference>
<comment type="cofactor">
    <cofactor evidence="10">
        <name>[4Fe-4S] cluster</name>
        <dbReference type="ChEBI" id="CHEBI:49883"/>
    </cofactor>
    <text evidence="10">Binds 1 [4Fe-4S] cluster.</text>
</comment>
<dbReference type="AlphaFoldDB" id="U4KLM0"/>
<gene>
    <name evidence="10" type="primary">nth</name>
    <name evidence="12" type="ORF">BN85411950</name>
</gene>
<evidence type="ECO:0000256" key="9">
    <source>
        <dbReference type="ARBA" id="ARBA00023295"/>
    </source>
</evidence>
<dbReference type="Proteomes" id="UP000032740">
    <property type="component" value="Chromosome"/>
</dbReference>
<dbReference type="InterPro" id="IPR003265">
    <property type="entry name" value="HhH-GPD_domain"/>
</dbReference>
<sequence>MTKQEFIIDYLDKLIPDPKPELDFTNNFELLVAVVLSAQTTDKAVNKVTPELFSKYPTPEKMKDAELEDLERILKGIGLYKNKAKYIKSLSESLYKNFNSIVPNNREDLESLTGVGRKTANVVLSNAFNIPAFAVDTHVARVTRMLQIATRKDSVLEIEQKLMDFFPKESWSRLHHQFILFGRYYLKARNPEVEGVILVLECDKYHKKESRNE</sequence>
<evidence type="ECO:0000256" key="5">
    <source>
        <dbReference type="ARBA" id="ARBA00022801"/>
    </source>
</evidence>
<keyword evidence="5 10" id="KW-0378">Hydrolase</keyword>
<dbReference type="KEGG" id="apal:BN85411950"/>
<keyword evidence="12" id="KW-0255">Endonuclease</keyword>
<evidence type="ECO:0000256" key="1">
    <source>
        <dbReference type="ARBA" id="ARBA00008343"/>
    </source>
</evidence>
<dbReference type="GO" id="GO:0140078">
    <property type="term" value="F:class I DNA-(apurinic or apyrimidinic site) endonuclease activity"/>
    <property type="evidence" value="ECO:0007669"/>
    <property type="project" value="UniProtKB-EC"/>
</dbReference>
<dbReference type="Pfam" id="PF00633">
    <property type="entry name" value="HHH"/>
    <property type="match status" value="1"/>
</dbReference>
<dbReference type="HOGENOM" id="CLU_012862_3_3_14"/>
<name>U4KLM0_ALTPJ</name>
<evidence type="ECO:0000256" key="6">
    <source>
        <dbReference type="ARBA" id="ARBA00023004"/>
    </source>
</evidence>
<keyword evidence="10" id="KW-0456">Lyase</keyword>
<dbReference type="Gene3D" id="1.10.1670.10">
    <property type="entry name" value="Helix-hairpin-Helix base-excision DNA repair enzymes (C-terminal)"/>
    <property type="match status" value="1"/>
</dbReference>
<dbReference type="SMART" id="SM00478">
    <property type="entry name" value="ENDO3c"/>
    <property type="match status" value="1"/>
</dbReference>
<dbReference type="GO" id="GO:0006285">
    <property type="term" value="P:base-excision repair, AP site formation"/>
    <property type="evidence" value="ECO:0007669"/>
    <property type="project" value="TreeGrafter"/>
</dbReference>
<keyword evidence="8 10" id="KW-0234">DNA repair</keyword>
<evidence type="ECO:0000256" key="7">
    <source>
        <dbReference type="ARBA" id="ARBA00023014"/>
    </source>
</evidence>
<comment type="catalytic activity">
    <reaction evidence="10">
        <text>2'-deoxyribonucleotide-(2'-deoxyribose 5'-phosphate)-2'-deoxyribonucleotide-DNA = a 3'-end 2'-deoxyribonucleotide-(2,3-dehydro-2,3-deoxyribose 5'-phosphate)-DNA + a 5'-end 5'-phospho-2'-deoxyribonucleoside-DNA + H(+)</text>
        <dbReference type="Rhea" id="RHEA:66592"/>
        <dbReference type="Rhea" id="RHEA-COMP:13180"/>
        <dbReference type="Rhea" id="RHEA-COMP:16897"/>
        <dbReference type="Rhea" id="RHEA-COMP:17067"/>
        <dbReference type="ChEBI" id="CHEBI:15378"/>
        <dbReference type="ChEBI" id="CHEBI:136412"/>
        <dbReference type="ChEBI" id="CHEBI:157695"/>
        <dbReference type="ChEBI" id="CHEBI:167181"/>
        <dbReference type="EC" id="4.2.99.18"/>
    </reaction>
</comment>
<evidence type="ECO:0000256" key="10">
    <source>
        <dbReference type="HAMAP-Rule" id="MF_00942"/>
    </source>
</evidence>
<dbReference type="GO" id="GO:0003677">
    <property type="term" value="F:DNA binding"/>
    <property type="evidence" value="ECO:0007669"/>
    <property type="project" value="UniProtKB-UniRule"/>
</dbReference>
<dbReference type="InterPro" id="IPR005759">
    <property type="entry name" value="Nth"/>
</dbReference>
<keyword evidence="12" id="KW-0540">Nuclease</keyword>
<dbReference type="InterPro" id="IPR023170">
    <property type="entry name" value="HhH_base_excis_C"/>
</dbReference>
<dbReference type="PANTHER" id="PTHR10359:SF18">
    <property type="entry name" value="ENDONUCLEASE III"/>
    <property type="match status" value="1"/>
</dbReference>